<gene>
    <name evidence="1" type="ORF">VNO78_22448</name>
</gene>
<reference evidence="1 2" key="1">
    <citation type="submission" date="2024-01" db="EMBL/GenBank/DDBJ databases">
        <title>The genomes of 5 underutilized Papilionoideae crops provide insights into root nodulation and disease resistanc.</title>
        <authorList>
            <person name="Jiang F."/>
        </authorList>
    </citation>
    <scope>NUCLEOTIDE SEQUENCE [LARGE SCALE GENOMIC DNA]</scope>
    <source>
        <strain evidence="1">DUOXIRENSHENG_FW03</strain>
        <tissue evidence="1">Leaves</tissue>
    </source>
</reference>
<dbReference type="Proteomes" id="UP001386955">
    <property type="component" value="Unassembled WGS sequence"/>
</dbReference>
<proteinExistence type="predicted"/>
<evidence type="ECO:0000313" key="2">
    <source>
        <dbReference type="Proteomes" id="UP001386955"/>
    </source>
</evidence>
<keyword evidence="2" id="KW-1185">Reference proteome</keyword>
<accession>A0AAN9XCJ2</accession>
<organism evidence="1 2">
    <name type="scientific">Psophocarpus tetragonolobus</name>
    <name type="common">Winged bean</name>
    <name type="synonym">Dolichos tetragonolobus</name>
    <dbReference type="NCBI Taxonomy" id="3891"/>
    <lineage>
        <taxon>Eukaryota</taxon>
        <taxon>Viridiplantae</taxon>
        <taxon>Streptophyta</taxon>
        <taxon>Embryophyta</taxon>
        <taxon>Tracheophyta</taxon>
        <taxon>Spermatophyta</taxon>
        <taxon>Magnoliopsida</taxon>
        <taxon>eudicotyledons</taxon>
        <taxon>Gunneridae</taxon>
        <taxon>Pentapetalae</taxon>
        <taxon>rosids</taxon>
        <taxon>fabids</taxon>
        <taxon>Fabales</taxon>
        <taxon>Fabaceae</taxon>
        <taxon>Papilionoideae</taxon>
        <taxon>50 kb inversion clade</taxon>
        <taxon>NPAAA clade</taxon>
        <taxon>indigoferoid/millettioid clade</taxon>
        <taxon>Phaseoleae</taxon>
        <taxon>Psophocarpus</taxon>
    </lineage>
</organism>
<sequence length="109" mass="12608">MEWTPLTLKVCLSSCNKHRASTGPARALLVMLTWPSMSLLIWRQHGHVGPTRLTEFRRTFWGSQRKSHSPFIRSVEGQFVNVLTTKQDKEKQSKSHSQRNRALCFSELI</sequence>
<protein>
    <submittedName>
        <fullName evidence="1">Uncharacterized protein</fullName>
    </submittedName>
</protein>
<evidence type="ECO:0000313" key="1">
    <source>
        <dbReference type="EMBL" id="KAK7387661.1"/>
    </source>
</evidence>
<dbReference type="EMBL" id="JAYMYS010000006">
    <property type="protein sequence ID" value="KAK7387661.1"/>
    <property type="molecule type" value="Genomic_DNA"/>
</dbReference>
<comment type="caution">
    <text evidence="1">The sequence shown here is derived from an EMBL/GenBank/DDBJ whole genome shotgun (WGS) entry which is preliminary data.</text>
</comment>
<dbReference type="AlphaFoldDB" id="A0AAN9XCJ2"/>
<name>A0AAN9XCJ2_PSOTE</name>